<dbReference type="Proteomes" id="UP001168552">
    <property type="component" value="Unassembled WGS sequence"/>
</dbReference>
<dbReference type="Gene3D" id="3.50.50.60">
    <property type="entry name" value="FAD/NAD(P)-binding domain"/>
    <property type="match status" value="2"/>
</dbReference>
<name>A0ABT8F227_9BACT</name>
<dbReference type="SUPFAM" id="SSF51905">
    <property type="entry name" value="FAD/NAD(P)-binding domain"/>
    <property type="match status" value="1"/>
</dbReference>
<evidence type="ECO:0000256" key="4">
    <source>
        <dbReference type="ARBA" id="ARBA00022857"/>
    </source>
</evidence>
<proteinExistence type="inferred from homology"/>
<evidence type="ECO:0000256" key="3">
    <source>
        <dbReference type="ARBA" id="ARBA00022827"/>
    </source>
</evidence>
<comment type="similarity">
    <text evidence="1">Belongs to the FMO family.</text>
</comment>
<keyword evidence="3" id="KW-0274">FAD</keyword>
<keyword evidence="7" id="KW-1185">Reference proteome</keyword>
<evidence type="ECO:0000256" key="5">
    <source>
        <dbReference type="ARBA" id="ARBA00023002"/>
    </source>
</evidence>
<keyword evidence="4" id="KW-0521">NADP</keyword>
<keyword evidence="2" id="KW-0285">Flavoprotein</keyword>
<sequence length="414" mass="47465">MKRIAIIGAGVSGLCAAKIFMKAGMNVSVFEKSNSVGGFWLNEFEHQINFLSTKKADFSFSDYKVPSGYPANLSRKDVIQYLFSYCKDFNLFSIIRFSHEVVNMNWNGSNWGLKIAHQDSEIYEVFDYVLICTGCPNTSKVVSESEFEGSISKLKLHTETELQVGNSKLNRNSYLPSLIFQKTVMPLKLFKLFLKPFAWFYLRALEFFVKNLNYLNVLSFESEKKLAYEFNNGFLVDRNQLIGTSELNEIELSASPFKFLFNNSNGVRVNQIDLDTEESNIQSSDSINLPFLSSEHMNILRDGEGNLRLYRNIINPEIPSLAFLGFNSSVFSPVDSEVEAYWVLALVKNQIELPSYEDMLESIRSNIQWRIKESNNSLDELVDYLPPYHHHLHLDELLIDMGLKTRKMRNSLAG</sequence>
<dbReference type="InterPro" id="IPR050346">
    <property type="entry name" value="FMO-like"/>
</dbReference>
<dbReference type="PIRSF" id="PIRSF000332">
    <property type="entry name" value="FMO"/>
    <property type="match status" value="1"/>
</dbReference>
<accession>A0ABT8F227</accession>
<dbReference type="PRINTS" id="PR00370">
    <property type="entry name" value="FMOXYGENASE"/>
</dbReference>
<evidence type="ECO:0000313" key="6">
    <source>
        <dbReference type="EMBL" id="MDN4164091.1"/>
    </source>
</evidence>
<protein>
    <submittedName>
        <fullName evidence="6">NAD(P)-binding protein</fullName>
    </submittedName>
</protein>
<dbReference type="InterPro" id="IPR020946">
    <property type="entry name" value="Flavin_mOase-like"/>
</dbReference>
<organism evidence="6 7">
    <name type="scientific">Shiella aurantiaca</name>
    <dbReference type="NCBI Taxonomy" id="3058365"/>
    <lineage>
        <taxon>Bacteria</taxon>
        <taxon>Pseudomonadati</taxon>
        <taxon>Bacteroidota</taxon>
        <taxon>Cytophagia</taxon>
        <taxon>Cytophagales</taxon>
        <taxon>Shiellaceae</taxon>
        <taxon>Shiella</taxon>
    </lineage>
</organism>
<dbReference type="RefSeq" id="WP_320002617.1">
    <property type="nucleotide sequence ID" value="NZ_JAUHJS010000001.1"/>
</dbReference>
<dbReference type="InterPro" id="IPR000960">
    <property type="entry name" value="Flavin_mOase"/>
</dbReference>
<evidence type="ECO:0000256" key="2">
    <source>
        <dbReference type="ARBA" id="ARBA00022630"/>
    </source>
</evidence>
<dbReference type="EMBL" id="JAUHJS010000001">
    <property type="protein sequence ID" value="MDN4164091.1"/>
    <property type="molecule type" value="Genomic_DNA"/>
</dbReference>
<dbReference type="PANTHER" id="PTHR23023">
    <property type="entry name" value="DIMETHYLANILINE MONOOXYGENASE"/>
    <property type="match status" value="1"/>
</dbReference>
<dbReference type="Pfam" id="PF00743">
    <property type="entry name" value="FMO-like"/>
    <property type="match status" value="1"/>
</dbReference>
<evidence type="ECO:0000313" key="7">
    <source>
        <dbReference type="Proteomes" id="UP001168552"/>
    </source>
</evidence>
<dbReference type="InterPro" id="IPR036188">
    <property type="entry name" value="FAD/NAD-bd_sf"/>
</dbReference>
<evidence type="ECO:0000256" key="1">
    <source>
        <dbReference type="ARBA" id="ARBA00009183"/>
    </source>
</evidence>
<reference evidence="6" key="1">
    <citation type="submission" date="2023-06" db="EMBL/GenBank/DDBJ databases">
        <title>Cytophagales bacterium Strain LB-30, isolated from soil.</title>
        <authorList>
            <person name="Liu B."/>
        </authorList>
    </citation>
    <scope>NUCLEOTIDE SEQUENCE</scope>
    <source>
        <strain evidence="6">LB-30</strain>
    </source>
</reference>
<gene>
    <name evidence="6" type="ORF">QWY31_01195</name>
</gene>
<keyword evidence="5" id="KW-0560">Oxidoreductase</keyword>
<comment type="caution">
    <text evidence="6">The sequence shown here is derived from an EMBL/GenBank/DDBJ whole genome shotgun (WGS) entry which is preliminary data.</text>
</comment>